<feature type="region of interest" description="Disordered" evidence="2">
    <location>
        <begin position="26"/>
        <end position="84"/>
    </location>
</feature>
<evidence type="ECO:0000256" key="1">
    <source>
        <dbReference type="ARBA" id="ARBA00022729"/>
    </source>
</evidence>
<feature type="compositionally biased region" description="Pro residues" evidence="2">
    <location>
        <begin position="64"/>
        <end position="78"/>
    </location>
</feature>
<dbReference type="Pfam" id="PF13505">
    <property type="entry name" value="OMP_b-brl"/>
    <property type="match status" value="1"/>
</dbReference>
<evidence type="ECO:0000256" key="3">
    <source>
        <dbReference type="SAM" id="SignalP"/>
    </source>
</evidence>
<feature type="domain" description="Outer membrane protein beta-barrel" evidence="4">
    <location>
        <begin position="119"/>
        <end position="235"/>
    </location>
</feature>
<reference evidence="5 6" key="1">
    <citation type="submission" date="2015-08" db="EMBL/GenBank/DDBJ databases">
        <authorList>
            <person name="Babu N.S."/>
            <person name="Beckwith C.J."/>
            <person name="Beseler K.G."/>
            <person name="Brison A."/>
            <person name="Carone J.V."/>
            <person name="Caskin T.P."/>
            <person name="Diamond M."/>
            <person name="Durham M.E."/>
            <person name="Foxe J.M."/>
            <person name="Go M."/>
            <person name="Henderson B.A."/>
            <person name="Jones I.B."/>
            <person name="McGettigan J.A."/>
            <person name="Micheletti S.J."/>
            <person name="Nasrallah M.E."/>
            <person name="Ortiz D."/>
            <person name="Piller C.R."/>
            <person name="Privatt S.R."/>
            <person name="Schneider S.L."/>
            <person name="Sharp S."/>
            <person name="Smith T.C."/>
            <person name="Stanton J.D."/>
            <person name="Ullery H.E."/>
            <person name="Wilson R.J."/>
            <person name="Serrano M.G."/>
            <person name="Buck G."/>
            <person name="Lee V."/>
            <person name="Wang Y."/>
            <person name="Carvalho R."/>
            <person name="Voegtly L."/>
            <person name="Shi R."/>
            <person name="Duckworth R."/>
            <person name="Johnson A."/>
            <person name="Loviza R."/>
            <person name="Walstead R."/>
            <person name="Shah Z."/>
            <person name="Kiflezghi M."/>
            <person name="Wade K."/>
            <person name="Ball S.L."/>
            <person name="Bradley K.W."/>
            <person name="Asai D.J."/>
            <person name="Bowman C.A."/>
            <person name="Russell D.A."/>
            <person name="Pope W.H."/>
            <person name="Jacobs-Sera D."/>
            <person name="Hendrix R.W."/>
            <person name="Hatfull G.F."/>
        </authorList>
    </citation>
    <scope>NUCLEOTIDE SEQUENCE [LARGE SCALE GENOMIC DNA]</scope>
    <source>
        <strain evidence="5 6">DSM 27648</strain>
    </source>
</reference>
<keyword evidence="6" id="KW-1185">Reference proteome</keyword>
<evidence type="ECO:0000256" key="2">
    <source>
        <dbReference type="SAM" id="MobiDB-lite"/>
    </source>
</evidence>
<proteinExistence type="predicted"/>
<evidence type="ECO:0000313" key="5">
    <source>
        <dbReference type="EMBL" id="AKU98422.1"/>
    </source>
</evidence>
<organism evidence="5 6">
    <name type="scientific">Labilithrix luteola</name>
    <dbReference type="NCBI Taxonomy" id="1391654"/>
    <lineage>
        <taxon>Bacteria</taxon>
        <taxon>Pseudomonadati</taxon>
        <taxon>Myxococcota</taxon>
        <taxon>Polyangia</taxon>
        <taxon>Polyangiales</taxon>
        <taxon>Labilitrichaceae</taxon>
        <taxon>Labilithrix</taxon>
    </lineage>
</organism>
<sequence>MNTSHIARTALITLPLLLLSNAALADSEDKKKTGAAESGTPAEEQNAEVQEPSVPPTTIVVVPAPTPPPAPAPAPAPGPAVGTTQTTAAVVTPANEAEQQLATRPPPVGNRVTLEPLVGYGTNNYNLGVGGRLGYTLPVVPIYLGGSFMWYSGDIDHGQNAFGSTESKSNFYYPSAEVGYDIGLGRYRNILIRPYGAAAILFERERVSSDNVAVHDTRNQFMVYPGLTARYRMPEGPLYVGADTRLLVPTLHGHPSYQVFFVTGLSL</sequence>
<dbReference type="RefSeq" id="WP_169927775.1">
    <property type="nucleotide sequence ID" value="NZ_CP012333.1"/>
</dbReference>
<name>A0A0K1PY37_9BACT</name>
<dbReference type="KEGG" id="llu:AKJ09_05086"/>
<gene>
    <name evidence="5" type="ORF">AKJ09_05086</name>
</gene>
<accession>A0A0K1PY37</accession>
<dbReference type="Proteomes" id="UP000064967">
    <property type="component" value="Chromosome"/>
</dbReference>
<keyword evidence="1 3" id="KW-0732">Signal</keyword>
<feature type="chain" id="PRO_5005466274" description="Outer membrane protein beta-barrel domain-containing protein" evidence="3">
    <location>
        <begin position="26"/>
        <end position="267"/>
    </location>
</feature>
<dbReference type="InterPro" id="IPR027385">
    <property type="entry name" value="Beta-barrel_OMP"/>
</dbReference>
<protein>
    <recommendedName>
        <fullName evidence="4">Outer membrane protein beta-barrel domain-containing protein</fullName>
    </recommendedName>
</protein>
<dbReference type="EMBL" id="CP012333">
    <property type="protein sequence ID" value="AKU98422.1"/>
    <property type="molecule type" value="Genomic_DNA"/>
</dbReference>
<evidence type="ECO:0000259" key="4">
    <source>
        <dbReference type="Pfam" id="PF13505"/>
    </source>
</evidence>
<feature type="signal peptide" evidence="3">
    <location>
        <begin position="1"/>
        <end position="25"/>
    </location>
</feature>
<evidence type="ECO:0000313" key="6">
    <source>
        <dbReference type="Proteomes" id="UP000064967"/>
    </source>
</evidence>
<dbReference type="AlphaFoldDB" id="A0A0K1PY37"/>